<feature type="compositionally biased region" description="Pro residues" evidence="12">
    <location>
        <begin position="120"/>
        <end position="150"/>
    </location>
</feature>
<dbReference type="PANTHER" id="PTHR23033:SF47">
    <property type="entry name" value="APPLE DOMAIN-CONTAINING PROTEIN-RELATED"/>
    <property type="match status" value="1"/>
</dbReference>
<dbReference type="GO" id="GO:0016263">
    <property type="term" value="F:glycoprotein-N-acetylgalactosamine 3-beta-galactosyltransferase activity"/>
    <property type="evidence" value="ECO:0007669"/>
    <property type="project" value="UniProtKB-EC"/>
</dbReference>
<evidence type="ECO:0000256" key="10">
    <source>
        <dbReference type="ARBA" id="ARBA00022989"/>
    </source>
</evidence>
<evidence type="ECO:0000313" key="15">
    <source>
        <dbReference type="Proteomes" id="UP000269721"/>
    </source>
</evidence>
<organism evidence="14 15">
    <name type="scientific">Blyttiomyces helicus</name>
    <dbReference type="NCBI Taxonomy" id="388810"/>
    <lineage>
        <taxon>Eukaryota</taxon>
        <taxon>Fungi</taxon>
        <taxon>Fungi incertae sedis</taxon>
        <taxon>Chytridiomycota</taxon>
        <taxon>Chytridiomycota incertae sedis</taxon>
        <taxon>Chytridiomycetes</taxon>
        <taxon>Chytridiomycetes incertae sedis</taxon>
        <taxon>Blyttiomyces</taxon>
    </lineage>
</organism>
<dbReference type="AlphaFoldDB" id="A0A4P9W3Q5"/>
<evidence type="ECO:0000256" key="3">
    <source>
        <dbReference type="ARBA" id="ARBA00006462"/>
    </source>
</evidence>
<dbReference type="GO" id="GO:0016020">
    <property type="term" value="C:membrane"/>
    <property type="evidence" value="ECO:0007669"/>
    <property type="project" value="UniProtKB-SubCell"/>
</dbReference>
<feature type="compositionally biased region" description="Low complexity" evidence="12">
    <location>
        <begin position="265"/>
        <end position="275"/>
    </location>
</feature>
<evidence type="ECO:0000256" key="5">
    <source>
        <dbReference type="ARBA" id="ARBA00022676"/>
    </source>
</evidence>
<comment type="similarity">
    <text evidence="3">Belongs to the glycosyltransferase 31 family. Beta3-Gal-T subfamily.</text>
</comment>
<accession>A0A4P9W3Q5</accession>
<keyword evidence="8" id="KW-0547">Nucleotide-binding</keyword>
<dbReference type="Pfam" id="PF02434">
    <property type="entry name" value="Fringe"/>
    <property type="match status" value="1"/>
</dbReference>
<evidence type="ECO:0000256" key="4">
    <source>
        <dbReference type="ARBA" id="ARBA00012557"/>
    </source>
</evidence>
<dbReference type="InterPro" id="IPR003378">
    <property type="entry name" value="Fringe-like_glycosylTrfase"/>
</dbReference>
<evidence type="ECO:0000256" key="12">
    <source>
        <dbReference type="SAM" id="MobiDB-lite"/>
    </source>
</evidence>
<name>A0A4P9W3Q5_9FUNG</name>
<feature type="compositionally biased region" description="Gly residues" evidence="12">
    <location>
        <begin position="103"/>
        <end position="117"/>
    </location>
</feature>
<comment type="pathway">
    <text evidence="2">Protein modification; protein glycosylation.</text>
</comment>
<evidence type="ECO:0000259" key="13">
    <source>
        <dbReference type="Pfam" id="PF02434"/>
    </source>
</evidence>
<dbReference type="InterPro" id="IPR026050">
    <property type="entry name" value="C1GALT1/C1GALT1_chp1"/>
</dbReference>
<dbReference type="PANTHER" id="PTHR23033">
    <property type="entry name" value="BETA1,3-GALACTOSYLTRANSFERASE"/>
    <property type="match status" value="1"/>
</dbReference>
<gene>
    <name evidence="14" type="ORF">BDK51DRAFT_26581</name>
</gene>
<reference evidence="15" key="1">
    <citation type="journal article" date="2018" name="Nat. Microbiol.">
        <title>Leveraging single-cell genomics to expand the fungal tree of life.</title>
        <authorList>
            <person name="Ahrendt S.R."/>
            <person name="Quandt C.A."/>
            <person name="Ciobanu D."/>
            <person name="Clum A."/>
            <person name="Salamov A."/>
            <person name="Andreopoulos B."/>
            <person name="Cheng J.F."/>
            <person name="Woyke T."/>
            <person name="Pelin A."/>
            <person name="Henrissat B."/>
            <person name="Reynolds N.K."/>
            <person name="Benny G.L."/>
            <person name="Smith M.E."/>
            <person name="James T.Y."/>
            <person name="Grigoriev I.V."/>
        </authorList>
    </citation>
    <scope>NUCLEOTIDE SEQUENCE [LARGE SCALE GENOMIC DNA]</scope>
</reference>
<feature type="compositionally biased region" description="Acidic residues" evidence="12">
    <location>
        <begin position="406"/>
        <end position="420"/>
    </location>
</feature>
<evidence type="ECO:0000256" key="6">
    <source>
        <dbReference type="ARBA" id="ARBA00022679"/>
    </source>
</evidence>
<keyword evidence="5" id="KW-0328">Glycosyltransferase</keyword>
<feature type="compositionally biased region" description="Low complexity" evidence="12">
    <location>
        <begin position="167"/>
        <end position="181"/>
    </location>
</feature>
<sequence>MALNAMPARTKRAALLPPRSKRDHYHHPARPTCFIALFALILVLILAAIGHATDDEGRPRIRSLWRDGAVLTGDDAGMGQDDGWRRGWMKAVEGEDDVDVKGDGGGMGGMREGGVDGGVAPPPRLPRLPDPPLPPPQLQQPPPPPPPSSPIPADTDEEQPSNPQPESASDTTPGNSSSSSDAPPPRRPHLEGAGDPRWDTIAVCLKTGRDVAAERIPIQILTFLSQVRNLVIVAEAPNVNVGALPVVDVYSDLPYLNMPPPPPSNSSGSAEPAASQPSPESGAAPKTEETQTGRFPGASREAIDLAMGRDQVPTSPLWRPPRAGAVNRTRTRKGGAGHGHRPGPAASAPAPNTNPSATGQLPLPAEPGSAAGGTGVKLARRGMEDPDVVVVGRHEPGVQQGVGTEESPEPVAEPEPEEPPSDEHSPPHTPPASPPDSSSSTPPPTLSIPVDNEVFSLPLSDLDFDPVFNSSRRLHRRAVIPKVATVRDGSVPNKLSGGWKLDAHKNLPAWKVLFDKFPNAEWYFMIDDDTFVLFENLLTFITDYDPTQLWFLGAANVFIGCDNIKRFGTGPFFAHGGSGILLSRATMLRLLAILPSCIHKYRSCWAGDVRTALCLRDAGVLVRGRSGFNGEPPNAKFRWPPQPVQRLNDVVGARMGEVTYGDVFEAFADRELEGIAE</sequence>
<keyword evidence="9" id="KW-0735">Signal-anchor</keyword>
<dbReference type="Proteomes" id="UP000269721">
    <property type="component" value="Unassembled WGS sequence"/>
</dbReference>
<keyword evidence="6" id="KW-0808">Transferase</keyword>
<evidence type="ECO:0000256" key="9">
    <source>
        <dbReference type="ARBA" id="ARBA00022968"/>
    </source>
</evidence>
<dbReference type="EMBL" id="KZ997780">
    <property type="protein sequence ID" value="RKO86961.1"/>
    <property type="molecule type" value="Genomic_DNA"/>
</dbReference>
<proteinExistence type="inferred from homology"/>
<feature type="compositionally biased region" description="Basic residues" evidence="12">
    <location>
        <begin position="329"/>
        <end position="341"/>
    </location>
</feature>
<protein>
    <recommendedName>
        <fullName evidence="4">N-acetylgalactosaminide beta-1,3-galactosyltransferase</fullName>
        <ecNumber evidence="4">2.4.1.122</ecNumber>
    </recommendedName>
</protein>
<dbReference type="EC" id="2.4.1.122" evidence="4"/>
<dbReference type="Gene3D" id="3.90.550.50">
    <property type="match status" value="1"/>
</dbReference>
<dbReference type="GO" id="GO:0000166">
    <property type="term" value="F:nucleotide binding"/>
    <property type="evidence" value="ECO:0007669"/>
    <property type="project" value="UniProtKB-KW"/>
</dbReference>
<feature type="compositionally biased region" description="Low complexity" evidence="12">
    <location>
        <begin position="342"/>
        <end position="359"/>
    </location>
</feature>
<feature type="region of interest" description="Disordered" evidence="12">
    <location>
        <begin position="258"/>
        <end position="376"/>
    </location>
</feature>
<comment type="subcellular location">
    <subcellularLocation>
        <location evidence="1">Membrane</location>
        <topology evidence="1">Single-pass type II membrane protein</topology>
    </subcellularLocation>
</comment>
<dbReference type="OrthoDB" id="414175at2759"/>
<evidence type="ECO:0000256" key="8">
    <source>
        <dbReference type="ARBA" id="ARBA00022741"/>
    </source>
</evidence>
<keyword evidence="11" id="KW-0472">Membrane</keyword>
<feature type="non-terminal residue" evidence="14">
    <location>
        <position position="677"/>
    </location>
</feature>
<evidence type="ECO:0000256" key="11">
    <source>
        <dbReference type="ARBA" id="ARBA00023136"/>
    </source>
</evidence>
<feature type="domain" description="Fringe-like glycosyltransferase" evidence="13">
    <location>
        <begin position="519"/>
        <end position="593"/>
    </location>
</feature>
<keyword evidence="7" id="KW-0812">Transmembrane</keyword>
<evidence type="ECO:0000256" key="1">
    <source>
        <dbReference type="ARBA" id="ARBA00004606"/>
    </source>
</evidence>
<feature type="region of interest" description="Disordered" evidence="12">
    <location>
        <begin position="90"/>
        <end position="195"/>
    </location>
</feature>
<feature type="region of interest" description="Disordered" evidence="12">
    <location>
        <begin position="393"/>
        <end position="449"/>
    </location>
</feature>
<keyword evidence="15" id="KW-1185">Reference proteome</keyword>
<evidence type="ECO:0000256" key="7">
    <source>
        <dbReference type="ARBA" id="ARBA00022692"/>
    </source>
</evidence>
<evidence type="ECO:0000256" key="2">
    <source>
        <dbReference type="ARBA" id="ARBA00004922"/>
    </source>
</evidence>
<keyword evidence="10" id="KW-1133">Transmembrane helix</keyword>
<evidence type="ECO:0000313" key="14">
    <source>
        <dbReference type="EMBL" id="RKO86961.1"/>
    </source>
</evidence>